<feature type="domain" description="2EXR" evidence="1">
    <location>
        <begin position="53"/>
        <end position="131"/>
    </location>
</feature>
<sequence length="380" mass="45165">MQLLPVYHPLFISVVFVLIRNYCDMVDGITRGLLLLWRAIVNRWRQMQKPPTFTRFSELPCEIRLMIWEAAVPNRPVDQNSVCNLWYFMHDDSYESKQSIKIDAQHQPYQPFGLLWACHQSRSVVLSRMSLLMYETEDHQGPRPKRRLKLVDNTMRTIMPSSRTTNWPLGVPKSFQSYAEFMPEDLWFPTIISQLISDQRHNIKTLLFGVRWIPLPYSMGNDPEKFPCVDSATAAVPLDDPRLLGYLRRAFRRHARNMNEDISEECHRKSAMRYLAWQRFIFDEVHLILEGFKEHLDYKVKPCVIFGMALHQPAEVLHREIAMLDRFMYRSEDAEDVEEWDASTPFPPPTNWTYHKLCQARFWRGCQLLSYHIHPREQEY</sequence>
<proteinExistence type="predicted"/>
<evidence type="ECO:0000259" key="1">
    <source>
        <dbReference type="Pfam" id="PF20150"/>
    </source>
</evidence>
<protein>
    <recommendedName>
        <fullName evidence="1">2EXR domain-containing protein</fullName>
    </recommendedName>
</protein>
<accession>A0ABQ8R6F3</accession>
<organism evidence="2 3">
    <name type="scientific">Fusarium equiseti</name>
    <name type="common">Fusarium scirpi</name>
    <dbReference type="NCBI Taxonomy" id="61235"/>
    <lineage>
        <taxon>Eukaryota</taxon>
        <taxon>Fungi</taxon>
        <taxon>Dikarya</taxon>
        <taxon>Ascomycota</taxon>
        <taxon>Pezizomycotina</taxon>
        <taxon>Sordariomycetes</taxon>
        <taxon>Hypocreomycetidae</taxon>
        <taxon>Hypocreales</taxon>
        <taxon>Nectriaceae</taxon>
        <taxon>Fusarium</taxon>
        <taxon>Fusarium incarnatum-equiseti species complex</taxon>
    </lineage>
</organism>
<dbReference type="PANTHER" id="PTHR35910:SF6">
    <property type="entry name" value="2EXR DOMAIN-CONTAINING PROTEIN"/>
    <property type="match status" value="1"/>
</dbReference>
<gene>
    <name evidence="2" type="ORF">NW768_008157</name>
</gene>
<comment type="caution">
    <text evidence="2">The sequence shown here is derived from an EMBL/GenBank/DDBJ whole genome shotgun (WGS) entry which is preliminary data.</text>
</comment>
<dbReference type="Proteomes" id="UP001152024">
    <property type="component" value="Unassembled WGS sequence"/>
</dbReference>
<dbReference type="EMBL" id="JAOQBH010000012">
    <property type="protein sequence ID" value="KAJ4127877.1"/>
    <property type="molecule type" value="Genomic_DNA"/>
</dbReference>
<reference evidence="2" key="1">
    <citation type="submission" date="2022-09" db="EMBL/GenBank/DDBJ databases">
        <title>Fusarium specimens isolated from Avocado Roots.</title>
        <authorList>
            <person name="Stajich J."/>
            <person name="Roper C."/>
            <person name="Heimlech-Rivalta G."/>
        </authorList>
    </citation>
    <scope>NUCLEOTIDE SEQUENCE</scope>
    <source>
        <strain evidence="2">CF00095</strain>
    </source>
</reference>
<keyword evidence="3" id="KW-1185">Reference proteome</keyword>
<dbReference type="InterPro" id="IPR045518">
    <property type="entry name" value="2EXR"/>
</dbReference>
<evidence type="ECO:0000313" key="3">
    <source>
        <dbReference type="Proteomes" id="UP001152024"/>
    </source>
</evidence>
<name>A0ABQ8R6F3_FUSEQ</name>
<evidence type="ECO:0000313" key="2">
    <source>
        <dbReference type="EMBL" id="KAJ4127877.1"/>
    </source>
</evidence>
<dbReference type="Pfam" id="PF20150">
    <property type="entry name" value="2EXR"/>
    <property type="match status" value="1"/>
</dbReference>
<dbReference type="PANTHER" id="PTHR35910">
    <property type="entry name" value="2EXR DOMAIN-CONTAINING PROTEIN"/>
    <property type="match status" value="1"/>
</dbReference>